<dbReference type="PANTHER" id="PTHR11739">
    <property type="entry name" value="CITRATE SYNTHASE"/>
    <property type="match status" value="1"/>
</dbReference>
<dbReference type="PANTHER" id="PTHR11739:SF8">
    <property type="entry name" value="CITRATE SYNTHASE, MITOCHONDRIAL"/>
    <property type="match status" value="1"/>
</dbReference>
<dbReference type="GO" id="GO:0046912">
    <property type="term" value="F:acyltransferase activity, acyl groups converted into alkyl on transfer"/>
    <property type="evidence" value="ECO:0007669"/>
    <property type="project" value="InterPro"/>
</dbReference>
<dbReference type="PROSITE" id="PS00480">
    <property type="entry name" value="CITRATE_SYNTHASE"/>
    <property type="match status" value="1"/>
</dbReference>
<evidence type="ECO:0000256" key="1">
    <source>
        <dbReference type="ARBA" id="ARBA00010566"/>
    </source>
</evidence>
<dbReference type="InterPro" id="IPR010109">
    <property type="entry name" value="Citrate_synthase_euk"/>
</dbReference>
<dbReference type="InterPro" id="IPR036969">
    <property type="entry name" value="Citrate_synthase_sf"/>
</dbReference>
<evidence type="ECO:0000256" key="2">
    <source>
        <dbReference type="ARBA" id="ARBA00022679"/>
    </source>
</evidence>
<protein>
    <recommendedName>
        <fullName evidence="4">Citrate synthase</fullName>
    </recommendedName>
</protein>
<dbReference type="GO" id="GO:0006101">
    <property type="term" value="P:citrate metabolic process"/>
    <property type="evidence" value="ECO:0007669"/>
    <property type="project" value="InterPro"/>
</dbReference>
<dbReference type="CDD" id="cd06105">
    <property type="entry name" value="ScCit1-2_like"/>
    <property type="match status" value="1"/>
</dbReference>
<evidence type="ECO:0000313" key="5">
    <source>
        <dbReference type="EMBL" id="OZJ06083.1"/>
    </source>
</evidence>
<reference evidence="5 6" key="1">
    <citation type="journal article" date="2017" name="Mycologia">
        <title>Bifiguratus adelaidae, gen. et sp. nov., a new member of Mucoromycotina in endophytic and soil-dwelling habitats.</title>
        <authorList>
            <person name="Torres-Cruz T.J."/>
            <person name="Billingsley Tobias T.L."/>
            <person name="Almatruk M."/>
            <person name="Hesse C."/>
            <person name="Kuske C.R."/>
            <person name="Desiro A."/>
            <person name="Benucci G.M."/>
            <person name="Bonito G."/>
            <person name="Stajich J.E."/>
            <person name="Dunlap C."/>
            <person name="Arnold A.E."/>
            <person name="Porras-Alfaro A."/>
        </authorList>
    </citation>
    <scope>NUCLEOTIDE SEQUENCE [LARGE SCALE GENOMIC DNA]</scope>
    <source>
        <strain evidence="5 6">AZ0501</strain>
    </source>
</reference>
<name>A0A261Y668_9FUNG</name>
<dbReference type="GO" id="GO:0006099">
    <property type="term" value="P:tricarboxylic acid cycle"/>
    <property type="evidence" value="ECO:0007669"/>
    <property type="project" value="InterPro"/>
</dbReference>
<dbReference type="PRINTS" id="PR00143">
    <property type="entry name" value="CITRTSNTHASE"/>
</dbReference>
<dbReference type="Proteomes" id="UP000242875">
    <property type="component" value="Unassembled WGS sequence"/>
</dbReference>
<dbReference type="GO" id="GO:0005975">
    <property type="term" value="P:carbohydrate metabolic process"/>
    <property type="evidence" value="ECO:0007669"/>
    <property type="project" value="TreeGrafter"/>
</dbReference>
<dbReference type="AlphaFoldDB" id="A0A261Y668"/>
<feature type="active site" evidence="3">
    <location>
        <position position="412"/>
    </location>
</feature>
<comment type="caution">
    <text evidence="5">The sequence shown here is derived from an EMBL/GenBank/DDBJ whole genome shotgun (WGS) entry which is preliminary data.</text>
</comment>
<feature type="active site" evidence="3">
    <location>
        <position position="357"/>
    </location>
</feature>
<dbReference type="InterPro" id="IPR016143">
    <property type="entry name" value="Citrate_synth-like_sm_a-sub"/>
</dbReference>
<evidence type="ECO:0000256" key="4">
    <source>
        <dbReference type="RuleBase" id="RU000441"/>
    </source>
</evidence>
<dbReference type="FunFam" id="1.10.580.10:FF:000001">
    <property type="entry name" value="Citrate synthase"/>
    <property type="match status" value="1"/>
</dbReference>
<dbReference type="InterPro" id="IPR016142">
    <property type="entry name" value="Citrate_synth-like_lrg_a-sub"/>
</dbReference>
<organism evidence="5 6">
    <name type="scientific">Bifiguratus adelaidae</name>
    <dbReference type="NCBI Taxonomy" id="1938954"/>
    <lineage>
        <taxon>Eukaryota</taxon>
        <taxon>Fungi</taxon>
        <taxon>Fungi incertae sedis</taxon>
        <taxon>Mucoromycota</taxon>
        <taxon>Mucoromycotina</taxon>
        <taxon>Endogonomycetes</taxon>
        <taxon>Endogonales</taxon>
        <taxon>Endogonales incertae sedis</taxon>
        <taxon>Bifiguratus</taxon>
    </lineage>
</organism>
<dbReference type="FunFam" id="1.10.230.10:FF:000001">
    <property type="entry name" value="Citrate synthase"/>
    <property type="match status" value="1"/>
</dbReference>
<dbReference type="Gene3D" id="1.10.580.10">
    <property type="entry name" value="Citrate Synthase, domain 1"/>
    <property type="match status" value="1"/>
</dbReference>
<dbReference type="EMBL" id="MVBO01000007">
    <property type="protein sequence ID" value="OZJ06083.1"/>
    <property type="molecule type" value="Genomic_DNA"/>
</dbReference>
<dbReference type="InterPro" id="IPR002020">
    <property type="entry name" value="Citrate_synthase"/>
</dbReference>
<dbReference type="InterPro" id="IPR019810">
    <property type="entry name" value="Citrate_synthase_AS"/>
</dbReference>
<evidence type="ECO:0000313" key="6">
    <source>
        <dbReference type="Proteomes" id="UP000242875"/>
    </source>
</evidence>
<gene>
    <name evidence="5" type="ORF">BZG36_01116</name>
</gene>
<feature type="active site" evidence="3">
    <location>
        <position position="310"/>
    </location>
</feature>
<keyword evidence="6" id="KW-1185">Reference proteome</keyword>
<dbReference type="Gene3D" id="1.10.230.10">
    <property type="entry name" value="Cytochrome P450-Terp, domain 2"/>
    <property type="match status" value="1"/>
</dbReference>
<keyword evidence="2 4" id="KW-0808">Transferase</keyword>
<sequence length="473" mass="52530">MSVSSLRLSTVAKASSAAFNKQFVPAAAVGSARYYSSKVKDLKGRLAELIPEKQEEVKAVRKQFGDKKLGDVTVDMAYGGMRGVKSMIWEGSVLDSEEGIRFRGKTIPECQAQLPKAEGGEEPLPEALFWLLVTGEVPTQEQVKSLSAEWAARASIPSFVQELIDRCPNTLHPMSQFSLAVNALQHDSQFAKAYAKGLNKTQYWDLTYEDSMDLIAKLPLVAARIYRNIYKDGKLPSIEADKDYSYNFSKLLGYADNEDFVELMRLYLTIHSDHEGGNVSAHTTHLVGSALSDPYLSFAAGLNGLAGPLHGLANQEVLRWIMKMRDSLGSTEVSDQQIKDYLWSTLKAGQVVPGYGHAVLRKTDPRYAAQREFALKHLPDDGLFKLVSQVYNIAPGVLTEHGKTKNPYPNVDAHSGVLLQHYGFVEQNYYTVLFGVSRALGVLSQLIWDRALGMPLERPKSYSTEYIKKMFSS</sequence>
<dbReference type="SUPFAM" id="SSF48256">
    <property type="entry name" value="Citrate synthase"/>
    <property type="match status" value="1"/>
</dbReference>
<proteinExistence type="inferred from homology"/>
<dbReference type="NCBIfam" id="NF007128">
    <property type="entry name" value="PRK09569.1"/>
    <property type="match status" value="1"/>
</dbReference>
<accession>A0A261Y668</accession>
<evidence type="ECO:0000256" key="3">
    <source>
        <dbReference type="PIRSR" id="PIRSR610109-1"/>
    </source>
</evidence>
<comment type="similarity">
    <text evidence="1 4">Belongs to the citrate synthase family.</text>
</comment>
<dbReference type="Pfam" id="PF00285">
    <property type="entry name" value="Citrate_synt"/>
    <property type="match status" value="1"/>
</dbReference>
<dbReference type="OrthoDB" id="8017587at2759"/>
<dbReference type="NCBIfam" id="TIGR01793">
    <property type="entry name" value="cit_synth_euk"/>
    <property type="match status" value="1"/>
</dbReference>
<dbReference type="GO" id="GO:0005759">
    <property type="term" value="C:mitochondrial matrix"/>
    <property type="evidence" value="ECO:0007669"/>
    <property type="project" value="TreeGrafter"/>
</dbReference>